<dbReference type="Proteomes" id="UP000740754">
    <property type="component" value="Unassembled WGS sequence"/>
</dbReference>
<proteinExistence type="predicted"/>
<reference evidence="1 2" key="1">
    <citation type="submission" date="2020-04" db="EMBL/GenBank/DDBJ databases">
        <title>Draft Whole-Genome sequence of Marichromatium bheemlicum DSM 18632, type strain.</title>
        <authorList>
            <person name="Kyndt J.A."/>
            <person name="Meyer T.E."/>
        </authorList>
    </citation>
    <scope>NUCLEOTIDE SEQUENCE [LARGE SCALE GENOMIC DNA]</scope>
    <source>
        <strain evidence="1 2">DSM 18632</strain>
    </source>
</reference>
<gene>
    <name evidence="1" type="ORF">HF203_09060</name>
</gene>
<organism evidence="1 2">
    <name type="scientific">Marichromatium bheemlicum</name>
    <dbReference type="NCBI Taxonomy" id="365339"/>
    <lineage>
        <taxon>Bacteria</taxon>
        <taxon>Pseudomonadati</taxon>
        <taxon>Pseudomonadota</taxon>
        <taxon>Gammaproteobacteria</taxon>
        <taxon>Chromatiales</taxon>
        <taxon>Chromatiaceae</taxon>
        <taxon>Marichromatium</taxon>
    </lineage>
</organism>
<evidence type="ECO:0000313" key="1">
    <source>
        <dbReference type="EMBL" id="NKN33370.1"/>
    </source>
</evidence>
<dbReference type="EMBL" id="JAAXKX010000011">
    <property type="protein sequence ID" value="NKN33370.1"/>
    <property type="molecule type" value="Genomic_DNA"/>
</dbReference>
<dbReference type="RefSeq" id="WP_168668859.1">
    <property type="nucleotide sequence ID" value="NZ_JAAXKX010000011.1"/>
</dbReference>
<sequence>MVRPVRWRLSSAPLLEVVWDGERLLYQGASGETHYLNAAGSQVVARLHEGEATVDDLLAVLDPAPSAGAAEVLRRSQLEALLARLDELGIVIGTTTA</sequence>
<evidence type="ECO:0000313" key="2">
    <source>
        <dbReference type="Proteomes" id="UP000740754"/>
    </source>
</evidence>
<keyword evidence="2" id="KW-1185">Reference proteome</keyword>
<dbReference type="InterPro" id="IPR027599">
    <property type="entry name" value="PqqD-rel_X"/>
</dbReference>
<dbReference type="NCBIfam" id="TIGR04353">
    <property type="entry name" value="PqqD_rel_X"/>
    <property type="match status" value="1"/>
</dbReference>
<comment type="caution">
    <text evidence="1">The sequence shown here is derived from an EMBL/GenBank/DDBJ whole genome shotgun (WGS) entry which is preliminary data.</text>
</comment>
<protein>
    <submittedName>
        <fullName evidence="1">HPr-rel-A system PqqD family peptide chaperone</fullName>
    </submittedName>
</protein>
<name>A0ABX1IAI3_9GAMM</name>
<accession>A0ABX1IAI3</accession>